<organism evidence="1 2">
    <name type="scientific">Tegillarca granosa</name>
    <name type="common">Malaysian cockle</name>
    <name type="synonym">Anadara granosa</name>
    <dbReference type="NCBI Taxonomy" id="220873"/>
    <lineage>
        <taxon>Eukaryota</taxon>
        <taxon>Metazoa</taxon>
        <taxon>Spiralia</taxon>
        <taxon>Lophotrochozoa</taxon>
        <taxon>Mollusca</taxon>
        <taxon>Bivalvia</taxon>
        <taxon>Autobranchia</taxon>
        <taxon>Pteriomorphia</taxon>
        <taxon>Arcoida</taxon>
        <taxon>Arcoidea</taxon>
        <taxon>Arcidae</taxon>
        <taxon>Tegillarca</taxon>
    </lineage>
</organism>
<evidence type="ECO:0000313" key="2">
    <source>
        <dbReference type="Proteomes" id="UP001217089"/>
    </source>
</evidence>
<proteinExistence type="predicted"/>
<protein>
    <submittedName>
        <fullName evidence="1">Uncharacterized protein</fullName>
    </submittedName>
</protein>
<reference evidence="1 2" key="1">
    <citation type="submission" date="2022-12" db="EMBL/GenBank/DDBJ databases">
        <title>Chromosome-level genome of Tegillarca granosa.</title>
        <authorList>
            <person name="Kim J."/>
        </authorList>
    </citation>
    <scope>NUCLEOTIDE SEQUENCE [LARGE SCALE GENOMIC DNA]</scope>
    <source>
        <strain evidence="1">Teg-2019</strain>
        <tissue evidence="1">Adductor muscle</tissue>
    </source>
</reference>
<dbReference type="Proteomes" id="UP001217089">
    <property type="component" value="Unassembled WGS sequence"/>
</dbReference>
<gene>
    <name evidence="1" type="ORF">KUTeg_009615</name>
</gene>
<keyword evidence="2" id="KW-1185">Reference proteome</keyword>
<evidence type="ECO:0000313" key="1">
    <source>
        <dbReference type="EMBL" id="KAJ8312242.1"/>
    </source>
</evidence>
<sequence length="204" mass="23182">MTFAECIPRADNKLFKPIAGIRKIHQISTTNTHGELLTRQLSCYSCGNCTEPDADSRNCENKWVGSTAVVCMVRDGSRNPVAVEEENEVEMRDLITPGCVVAVYTDDEDKDYYMIQVKAGPEILTKPVKDYWGAEFTQGQDIIRGLYYDNNTDNLFQYKLLRNKPTVIPSLSVRYILSTKTKDRFCISEDEHLDILAALEQLEN</sequence>
<comment type="caution">
    <text evidence="1">The sequence shown here is derived from an EMBL/GenBank/DDBJ whole genome shotgun (WGS) entry which is preliminary data.</text>
</comment>
<accession>A0ABQ9F7K2</accession>
<dbReference type="EMBL" id="JARBDR010000440">
    <property type="protein sequence ID" value="KAJ8312242.1"/>
    <property type="molecule type" value="Genomic_DNA"/>
</dbReference>
<name>A0ABQ9F7K2_TEGGR</name>